<name>A0AA40KHY1_9HYME</name>
<reference evidence="1" key="1">
    <citation type="submission" date="2021-10" db="EMBL/GenBank/DDBJ databases">
        <title>Melipona bicolor Genome sequencing and assembly.</title>
        <authorList>
            <person name="Araujo N.S."/>
            <person name="Arias M.C."/>
        </authorList>
    </citation>
    <scope>NUCLEOTIDE SEQUENCE</scope>
    <source>
        <strain evidence="1">USP_2M_L1-L4_2017</strain>
        <tissue evidence="1">Whole body</tissue>
    </source>
</reference>
<dbReference type="AlphaFoldDB" id="A0AA40KHY1"/>
<protein>
    <submittedName>
        <fullName evidence="1">Uncharacterized protein</fullName>
    </submittedName>
</protein>
<evidence type="ECO:0000313" key="1">
    <source>
        <dbReference type="EMBL" id="KAK1120779.1"/>
    </source>
</evidence>
<accession>A0AA40KHY1</accession>
<sequence length="62" mass="6804">MGYFVPVAPTEENAPVLGSSASACCHSYPHTYRPTFPWTVVALVTAFQRFLNSTPSLKELKS</sequence>
<dbReference type="EMBL" id="JAHYIQ010000029">
    <property type="protein sequence ID" value="KAK1120779.1"/>
    <property type="molecule type" value="Genomic_DNA"/>
</dbReference>
<organism evidence="1 2">
    <name type="scientific">Melipona bicolor</name>
    <dbReference type="NCBI Taxonomy" id="60889"/>
    <lineage>
        <taxon>Eukaryota</taxon>
        <taxon>Metazoa</taxon>
        <taxon>Ecdysozoa</taxon>
        <taxon>Arthropoda</taxon>
        <taxon>Hexapoda</taxon>
        <taxon>Insecta</taxon>
        <taxon>Pterygota</taxon>
        <taxon>Neoptera</taxon>
        <taxon>Endopterygota</taxon>
        <taxon>Hymenoptera</taxon>
        <taxon>Apocrita</taxon>
        <taxon>Aculeata</taxon>
        <taxon>Apoidea</taxon>
        <taxon>Anthophila</taxon>
        <taxon>Apidae</taxon>
        <taxon>Melipona</taxon>
    </lineage>
</organism>
<proteinExistence type="predicted"/>
<comment type="caution">
    <text evidence="1">The sequence shown here is derived from an EMBL/GenBank/DDBJ whole genome shotgun (WGS) entry which is preliminary data.</text>
</comment>
<dbReference type="Proteomes" id="UP001177670">
    <property type="component" value="Unassembled WGS sequence"/>
</dbReference>
<keyword evidence="2" id="KW-1185">Reference proteome</keyword>
<evidence type="ECO:0000313" key="2">
    <source>
        <dbReference type="Proteomes" id="UP001177670"/>
    </source>
</evidence>
<gene>
    <name evidence="1" type="ORF">K0M31_010985</name>
</gene>